<feature type="compositionally biased region" description="Polar residues" evidence="1">
    <location>
        <begin position="300"/>
        <end position="314"/>
    </location>
</feature>
<accession>A0AAN9RY39</accession>
<dbReference type="Proteomes" id="UP001386955">
    <property type="component" value="Unassembled WGS sequence"/>
</dbReference>
<protein>
    <submittedName>
        <fullName evidence="2">Uncharacterized protein</fullName>
    </submittedName>
</protein>
<dbReference type="PANTHER" id="PTHR34194:SF27">
    <property type="match status" value="1"/>
</dbReference>
<proteinExistence type="predicted"/>
<comment type="caution">
    <text evidence="2">The sequence shown here is derived from an EMBL/GenBank/DDBJ whole genome shotgun (WGS) entry which is preliminary data.</text>
</comment>
<feature type="region of interest" description="Disordered" evidence="1">
    <location>
        <begin position="278"/>
        <end position="338"/>
    </location>
</feature>
<reference evidence="2 3" key="1">
    <citation type="submission" date="2024-01" db="EMBL/GenBank/DDBJ databases">
        <title>The genomes of 5 underutilized Papilionoideae crops provide insights into root nodulation and disease resistanc.</title>
        <authorList>
            <person name="Jiang F."/>
        </authorList>
    </citation>
    <scope>NUCLEOTIDE SEQUENCE [LARGE SCALE GENOMIC DNA]</scope>
    <source>
        <strain evidence="2">DUOXIRENSHENG_FW03</strain>
        <tissue evidence="2">Leaves</tissue>
    </source>
</reference>
<dbReference type="AlphaFoldDB" id="A0AAN9RY39"/>
<feature type="region of interest" description="Disordered" evidence="1">
    <location>
        <begin position="42"/>
        <end position="98"/>
    </location>
</feature>
<feature type="compositionally biased region" description="Basic residues" evidence="1">
    <location>
        <begin position="316"/>
        <end position="331"/>
    </location>
</feature>
<feature type="region of interest" description="Disordered" evidence="1">
    <location>
        <begin position="112"/>
        <end position="135"/>
    </location>
</feature>
<evidence type="ECO:0000313" key="3">
    <source>
        <dbReference type="Proteomes" id="UP001386955"/>
    </source>
</evidence>
<evidence type="ECO:0000256" key="1">
    <source>
        <dbReference type="SAM" id="MobiDB-lite"/>
    </source>
</evidence>
<evidence type="ECO:0000313" key="2">
    <source>
        <dbReference type="EMBL" id="KAK7385128.1"/>
    </source>
</evidence>
<organism evidence="2 3">
    <name type="scientific">Psophocarpus tetragonolobus</name>
    <name type="common">Winged bean</name>
    <name type="synonym">Dolichos tetragonolobus</name>
    <dbReference type="NCBI Taxonomy" id="3891"/>
    <lineage>
        <taxon>Eukaryota</taxon>
        <taxon>Viridiplantae</taxon>
        <taxon>Streptophyta</taxon>
        <taxon>Embryophyta</taxon>
        <taxon>Tracheophyta</taxon>
        <taxon>Spermatophyta</taxon>
        <taxon>Magnoliopsida</taxon>
        <taxon>eudicotyledons</taxon>
        <taxon>Gunneridae</taxon>
        <taxon>Pentapetalae</taxon>
        <taxon>rosids</taxon>
        <taxon>fabids</taxon>
        <taxon>Fabales</taxon>
        <taxon>Fabaceae</taxon>
        <taxon>Papilionoideae</taxon>
        <taxon>50 kb inversion clade</taxon>
        <taxon>NPAAA clade</taxon>
        <taxon>indigoferoid/millettioid clade</taxon>
        <taxon>Phaseoleae</taxon>
        <taxon>Psophocarpus</taxon>
    </lineage>
</organism>
<feature type="region of interest" description="Disordered" evidence="1">
    <location>
        <begin position="420"/>
        <end position="467"/>
    </location>
</feature>
<feature type="compositionally biased region" description="Basic and acidic residues" evidence="1">
    <location>
        <begin position="448"/>
        <end position="459"/>
    </location>
</feature>
<sequence length="624" mass="70243">MESDHKIIIDVETIDLDDMSENPKGCDSEYYRSERRWKRRELSNSNNRMKHNHSDSGARSTVKGHRNMTISTEKNGHGNVVNSSEEKGSGNLTNSTGTKDHENVVISTVEKSHRNVSNSTAEKGHGDVSNSIAKKDGRVSISTGTKANENGAILKAQACHGNVSNSTAKKGGQNLAILTGAKGHEKVPILTAQTGCGNVAIAEKSHEKVEISTRKKGHRNMAISTAGYAHVLYDDEMDEDYKLYLTTHYPDSDDNVNGSDSDINVGCNTIDHNDCPWGEEERLHNDPKLHKGSKQRKETGNQGNKASRKLTSGPSKCRHNLGAKRRLSKKRPREDVSCAPENNCCSNMRINVVVDEDYEIFLNSLMDDYIPSELIGSRSSDRQNSQVSCYGGSEVDEDYLEYLNSVMIFDGEVECIPERNTSRTNNVDGDNNSSDSDFILSEPSQIHESPERNTLRTDSMDIDSDSSESDLILLDPNQIHQNTPFVSSKAYDLSCFKAEKNPKENWQLSACDNSQFRRRLMDDLQRPYDQEECDRLLHEVQEKKEKERHAETRRGVIKSYRAGGVSKSYLELYPDLADAITKFKQPERVLFLLRGFVFWLQNLTHQGIFRPWLDEECLNILIKM</sequence>
<feature type="compositionally biased region" description="Basic and acidic residues" evidence="1">
    <location>
        <begin position="278"/>
        <end position="299"/>
    </location>
</feature>
<name>A0AAN9RY39_PSOTE</name>
<dbReference type="PANTHER" id="PTHR34194">
    <property type="entry name" value="F14J8.16 PROTEIN"/>
    <property type="match status" value="1"/>
</dbReference>
<feature type="compositionally biased region" description="Low complexity" evidence="1">
    <location>
        <begin position="425"/>
        <end position="437"/>
    </location>
</feature>
<dbReference type="EMBL" id="JAYMYS010000008">
    <property type="protein sequence ID" value="KAK7385128.1"/>
    <property type="molecule type" value="Genomic_DNA"/>
</dbReference>
<gene>
    <name evidence="2" type="ORF">VNO78_30839</name>
</gene>
<keyword evidence="3" id="KW-1185">Reference proteome</keyword>